<dbReference type="InParanoid" id="A0A2S8SQW1"/>
<accession>A0A2S8SQW1</accession>
<name>A0A2S8SQW1_9BACT</name>
<dbReference type="Proteomes" id="UP000237684">
    <property type="component" value="Unassembled WGS sequence"/>
</dbReference>
<gene>
    <name evidence="2" type="ORF">B1R32_11419</name>
</gene>
<sequence>MEKTPNTFDRIYYPKEYWEWASESIGQSWLLPILFLSDSSFIKIDNYWGYLFQALSIMMLISPLSFWLPKLWGSQNTERVMPSGMNFVGYLFRIVVISSIMSVLTTFSIGIFTSLYKEI</sequence>
<proteinExistence type="predicted"/>
<keyword evidence="1" id="KW-1133">Transmembrane helix</keyword>
<keyword evidence="1" id="KW-0812">Transmembrane</keyword>
<organism evidence="2 3">
    <name type="scientific">Abditibacterium utsteinense</name>
    <dbReference type="NCBI Taxonomy" id="1960156"/>
    <lineage>
        <taxon>Bacteria</taxon>
        <taxon>Pseudomonadati</taxon>
        <taxon>Abditibacteriota</taxon>
        <taxon>Abditibacteriia</taxon>
        <taxon>Abditibacteriales</taxon>
        <taxon>Abditibacteriaceae</taxon>
        <taxon>Abditibacterium</taxon>
    </lineage>
</organism>
<keyword evidence="1" id="KW-0472">Membrane</keyword>
<feature type="transmembrane region" description="Helical" evidence="1">
    <location>
        <begin position="90"/>
        <end position="116"/>
    </location>
</feature>
<comment type="caution">
    <text evidence="2">The sequence shown here is derived from an EMBL/GenBank/DDBJ whole genome shotgun (WGS) entry which is preliminary data.</text>
</comment>
<evidence type="ECO:0000313" key="3">
    <source>
        <dbReference type="Proteomes" id="UP000237684"/>
    </source>
</evidence>
<evidence type="ECO:0000313" key="2">
    <source>
        <dbReference type="EMBL" id="PQV63194.1"/>
    </source>
</evidence>
<dbReference type="AlphaFoldDB" id="A0A2S8SQW1"/>
<reference evidence="2 3" key="1">
    <citation type="journal article" date="2018" name="Syst. Appl. Microbiol.">
        <title>Abditibacterium utsteinense sp. nov., the first cultivated member of candidate phylum FBP, isolated from ice-free Antarctic soil samples.</title>
        <authorList>
            <person name="Tahon G."/>
            <person name="Tytgat B."/>
            <person name="Lebbe L."/>
            <person name="Carlier A."/>
            <person name="Willems A."/>
        </authorList>
    </citation>
    <scope>NUCLEOTIDE SEQUENCE [LARGE SCALE GENOMIC DNA]</scope>
    <source>
        <strain evidence="2 3">LMG 29911</strain>
    </source>
</reference>
<keyword evidence="3" id="KW-1185">Reference proteome</keyword>
<evidence type="ECO:0000256" key="1">
    <source>
        <dbReference type="SAM" id="Phobius"/>
    </source>
</evidence>
<dbReference type="EMBL" id="NIGF01000014">
    <property type="protein sequence ID" value="PQV63194.1"/>
    <property type="molecule type" value="Genomic_DNA"/>
</dbReference>
<dbReference type="RefSeq" id="WP_106380609.1">
    <property type="nucleotide sequence ID" value="NZ_NIGF01000014.1"/>
</dbReference>
<feature type="transmembrane region" description="Helical" evidence="1">
    <location>
        <begin position="47"/>
        <end position="69"/>
    </location>
</feature>
<protein>
    <submittedName>
        <fullName evidence="2">Uncharacterized protein</fullName>
    </submittedName>
</protein>